<dbReference type="RefSeq" id="WP_380228930.1">
    <property type="nucleotide sequence ID" value="NZ_JBHSOF010000053.1"/>
</dbReference>
<dbReference type="Proteomes" id="UP001595975">
    <property type="component" value="Unassembled WGS sequence"/>
</dbReference>
<reference evidence="3" key="1">
    <citation type="journal article" date="2019" name="Int. J. Syst. Evol. Microbiol.">
        <title>The Global Catalogue of Microorganisms (GCM) 10K type strain sequencing project: providing services to taxonomists for standard genome sequencing and annotation.</title>
        <authorList>
            <consortium name="The Broad Institute Genomics Platform"/>
            <consortium name="The Broad Institute Genome Sequencing Center for Infectious Disease"/>
            <person name="Wu L."/>
            <person name="Ma J."/>
        </authorList>
    </citation>
    <scope>NUCLEOTIDE SEQUENCE [LARGE SCALE GENOMIC DNA]</scope>
    <source>
        <strain evidence="3">CGMCC 4.1437</strain>
    </source>
</reference>
<evidence type="ECO:0000256" key="1">
    <source>
        <dbReference type="SAM" id="MobiDB-lite"/>
    </source>
</evidence>
<evidence type="ECO:0008006" key="4">
    <source>
        <dbReference type="Google" id="ProtNLM"/>
    </source>
</evidence>
<organism evidence="2 3">
    <name type="scientific">Kitasatospora misakiensis</name>
    <dbReference type="NCBI Taxonomy" id="67330"/>
    <lineage>
        <taxon>Bacteria</taxon>
        <taxon>Bacillati</taxon>
        <taxon>Actinomycetota</taxon>
        <taxon>Actinomycetes</taxon>
        <taxon>Kitasatosporales</taxon>
        <taxon>Streptomycetaceae</taxon>
        <taxon>Kitasatospora</taxon>
    </lineage>
</organism>
<dbReference type="EMBL" id="JBHSOF010000053">
    <property type="protein sequence ID" value="MFC5667253.1"/>
    <property type="molecule type" value="Genomic_DNA"/>
</dbReference>
<sequence length="53" mass="5612">MSTPQHRTRTAPAGATAAAGRRRHPLGTAVRNVGIALDTAARVIFLGRDGVRY</sequence>
<feature type="region of interest" description="Disordered" evidence="1">
    <location>
        <begin position="1"/>
        <end position="23"/>
    </location>
</feature>
<accession>A0ABW0XC10</accession>
<name>A0ABW0XC10_9ACTN</name>
<evidence type="ECO:0000313" key="3">
    <source>
        <dbReference type="Proteomes" id="UP001595975"/>
    </source>
</evidence>
<gene>
    <name evidence="2" type="ORF">ACFP3U_30335</name>
</gene>
<protein>
    <recommendedName>
        <fullName evidence="4">Transposase</fullName>
    </recommendedName>
</protein>
<proteinExistence type="predicted"/>
<keyword evidence="3" id="KW-1185">Reference proteome</keyword>
<evidence type="ECO:0000313" key="2">
    <source>
        <dbReference type="EMBL" id="MFC5667253.1"/>
    </source>
</evidence>
<feature type="compositionally biased region" description="Low complexity" evidence="1">
    <location>
        <begin position="10"/>
        <end position="19"/>
    </location>
</feature>
<comment type="caution">
    <text evidence="2">The sequence shown here is derived from an EMBL/GenBank/DDBJ whole genome shotgun (WGS) entry which is preliminary data.</text>
</comment>